<feature type="transmembrane region" description="Helical" evidence="15">
    <location>
        <begin position="116"/>
        <end position="134"/>
    </location>
</feature>
<evidence type="ECO:0000256" key="13">
    <source>
        <dbReference type="ARBA" id="ARBA00038359"/>
    </source>
</evidence>
<proteinExistence type="inferred from homology"/>
<dbReference type="InterPro" id="IPR052337">
    <property type="entry name" value="SAT4-like"/>
</dbReference>
<evidence type="ECO:0008006" key="20">
    <source>
        <dbReference type="Google" id="ProtNLM"/>
    </source>
</evidence>
<keyword evidence="6" id="KW-0325">Glycoprotein</keyword>
<comment type="similarity">
    <text evidence="13">Belongs to the SAT4 family.</text>
</comment>
<organism evidence="18 19">
    <name type="scientific">Colletotrichum godetiae</name>
    <dbReference type="NCBI Taxonomy" id="1209918"/>
    <lineage>
        <taxon>Eukaryota</taxon>
        <taxon>Fungi</taxon>
        <taxon>Dikarya</taxon>
        <taxon>Ascomycota</taxon>
        <taxon>Pezizomycotina</taxon>
        <taxon>Sordariomycetes</taxon>
        <taxon>Hypocreomycetidae</taxon>
        <taxon>Glomerellales</taxon>
        <taxon>Glomerellaceae</taxon>
        <taxon>Colletotrichum</taxon>
        <taxon>Colletotrichum acutatum species complex</taxon>
    </lineage>
</organism>
<keyword evidence="10 15" id="KW-0472">Membrane</keyword>
<dbReference type="GO" id="GO:0005576">
    <property type="term" value="C:extracellular region"/>
    <property type="evidence" value="ECO:0007669"/>
    <property type="project" value="UniProtKB-SubCell"/>
</dbReference>
<keyword evidence="6" id="KW-0336">GPI-anchor</keyword>
<dbReference type="Proteomes" id="UP001224890">
    <property type="component" value="Unassembled WGS sequence"/>
</dbReference>
<feature type="transmembrane region" description="Helical" evidence="15">
    <location>
        <begin position="189"/>
        <end position="210"/>
    </location>
</feature>
<dbReference type="RefSeq" id="XP_060421467.1">
    <property type="nucleotide sequence ID" value="XM_060570709.1"/>
</dbReference>
<evidence type="ECO:0000256" key="10">
    <source>
        <dbReference type="ARBA" id="ARBA00023136"/>
    </source>
</evidence>
<evidence type="ECO:0000256" key="6">
    <source>
        <dbReference type="ARBA" id="ARBA00022622"/>
    </source>
</evidence>
<evidence type="ECO:0000259" key="16">
    <source>
        <dbReference type="Pfam" id="PF05730"/>
    </source>
</evidence>
<dbReference type="Pfam" id="PF05730">
    <property type="entry name" value="CFEM"/>
    <property type="match status" value="1"/>
</dbReference>
<evidence type="ECO:0000256" key="9">
    <source>
        <dbReference type="ARBA" id="ARBA00022989"/>
    </source>
</evidence>
<name>A0AAJ0EPQ0_9PEZI</name>
<keyword evidence="7 15" id="KW-0812">Transmembrane</keyword>
<evidence type="ECO:0000256" key="3">
    <source>
        <dbReference type="ARBA" id="ARBA00004613"/>
    </source>
</evidence>
<dbReference type="GO" id="GO:0098552">
    <property type="term" value="C:side of membrane"/>
    <property type="evidence" value="ECO:0007669"/>
    <property type="project" value="UniProtKB-KW"/>
</dbReference>
<dbReference type="Pfam" id="PF20684">
    <property type="entry name" value="Fung_rhodopsin"/>
    <property type="match status" value="1"/>
</dbReference>
<evidence type="ECO:0000256" key="1">
    <source>
        <dbReference type="ARBA" id="ARBA00004141"/>
    </source>
</evidence>
<evidence type="ECO:0000259" key="17">
    <source>
        <dbReference type="Pfam" id="PF20684"/>
    </source>
</evidence>
<reference evidence="18" key="1">
    <citation type="submission" date="2021-06" db="EMBL/GenBank/DDBJ databases">
        <title>Comparative genomics, transcriptomics and evolutionary studies reveal genomic signatures of adaptation to plant cell wall in hemibiotrophic fungi.</title>
        <authorList>
            <consortium name="DOE Joint Genome Institute"/>
            <person name="Baroncelli R."/>
            <person name="Diaz J.F."/>
            <person name="Benocci T."/>
            <person name="Peng M."/>
            <person name="Battaglia E."/>
            <person name="Haridas S."/>
            <person name="Andreopoulos W."/>
            <person name="Labutti K."/>
            <person name="Pangilinan J."/>
            <person name="Floch G.L."/>
            <person name="Makela M.R."/>
            <person name="Henrissat B."/>
            <person name="Grigoriev I.V."/>
            <person name="Crouch J.A."/>
            <person name="De Vries R.P."/>
            <person name="Sukno S.A."/>
            <person name="Thon M.R."/>
        </authorList>
    </citation>
    <scope>NUCLEOTIDE SEQUENCE</scope>
    <source>
        <strain evidence="18">CBS 193.32</strain>
    </source>
</reference>
<dbReference type="PANTHER" id="PTHR33048">
    <property type="entry name" value="PTH11-LIKE INTEGRAL MEMBRANE PROTEIN (AFU_ORTHOLOGUE AFUA_5G11245)"/>
    <property type="match status" value="1"/>
</dbReference>
<keyword evidence="5" id="KW-0964">Secreted</keyword>
<evidence type="ECO:0000256" key="4">
    <source>
        <dbReference type="ARBA" id="ARBA00010031"/>
    </source>
</evidence>
<comment type="similarity">
    <text evidence="4">Belongs to the RBT5 family.</text>
</comment>
<sequence length="446" mass="50682">LECIAKEIEKTPCRLVTNQTCVCNERDFYKRVETCAVADCTPIDGIAAQKAKADFCNDPIRSQVSFLYALRSFEVAAWLLVIFRFYARWITQHSFGWDDYIMMIVALFYVQEPLYFTQLALTKMSILFLYLRIFPGRRFRILTYTFMSFVAGSTAVLVSLSIFECWPVGYFWEAWNTEYLIHSNKCLNLTLGAFGSASLSIFQDIVMIALPIPPLLKTHLPKKDKVAISSLFFLGLLITAASCVRLQFINVAYSPNPFWDYEPALLWSLVELAISFLVTSLPALYTYYNSIARPRVVAYFKTRRDRKTSQQSDSGEQSYLPSRLPSGPESLGQNHRRSGMISRLAFSPVSWDQVGDCASSHRLGDLQSNTEEIFAVSQFDSEVVSTESSKIEPTKFGDDIPQPNIHYSCEEDKLDDIEALAWLGRRERLASEAAAVRLDAEARRIS</sequence>
<feature type="non-terminal residue" evidence="18">
    <location>
        <position position="1"/>
    </location>
</feature>
<protein>
    <recommendedName>
        <fullName evidence="20">Extracellular membrane protein CFEM domain-containing protein</fullName>
    </recommendedName>
</protein>
<dbReference type="AlphaFoldDB" id="A0AAJ0EPQ0"/>
<feature type="compositionally biased region" description="Polar residues" evidence="14">
    <location>
        <begin position="309"/>
        <end position="320"/>
    </location>
</feature>
<evidence type="ECO:0000256" key="12">
    <source>
        <dbReference type="ARBA" id="ARBA00023288"/>
    </source>
</evidence>
<comment type="caution">
    <text evidence="18">The sequence shown here is derived from an EMBL/GenBank/DDBJ whole genome shotgun (WGS) entry which is preliminary data.</text>
</comment>
<comment type="subcellular location">
    <subcellularLocation>
        <location evidence="2">Membrane</location>
        <topology evidence="2">Lipid-anchor</topology>
        <topology evidence="2">GPI-anchor</topology>
    </subcellularLocation>
    <subcellularLocation>
        <location evidence="1">Membrane</location>
        <topology evidence="1">Multi-pass membrane protein</topology>
    </subcellularLocation>
    <subcellularLocation>
        <location evidence="3">Secreted</location>
    </subcellularLocation>
</comment>
<evidence type="ECO:0000256" key="14">
    <source>
        <dbReference type="SAM" id="MobiDB-lite"/>
    </source>
</evidence>
<keyword evidence="9 15" id="KW-1133">Transmembrane helix</keyword>
<evidence type="ECO:0000313" key="18">
    <source>
        <dbReference type="EMBL" id="KAK1656703.1"/>
    </source>
</evidence>
<dbReference type="GeneID" id="85455235"/>
<evidence type="ECO:0000256" key="5">
    <source>
        <dbReference type="ARBA" id="ARBA00022525"/>
    </source>
</evidence>
<feature type="transmembrane region" description="Helical" evidence="15">
    <location>
        <begin position="265"/>
        <end position="285"/>
    </location>
</feature>
<feature type="transmembrane region" description="Helical" evidence="15">
    <location>
        <begin position="146"/>
        <end position="169"/>
    </location>
</feature>
<evidence type="ECO:0000256" key="8">
    <source>
        <dbReference type="ARBA" id="ARBA00022729"/>
    </source>
</evidence>
<dbReference type="EMBL" id="JAHMHR010000129">
    <property type="protein sequence ID" value="KAK1656703.1"/>
    <property type="molecule type" value="Genomic_DNA"/>
</dbReference>
<feature type="domain" description="Rhodopsin" evidence="17">
    <location>
        <begin position="107"/>
        <end position="287"/>
    </location>
</feature>
<accession>A0AAJ0EPQ0</accession>
<dbReference type="InterPro" id="IPR008427">
    <property type="entry name" value="Extracellular_membr_CFEM_dom"/>
</dbReference>
<dbReference type="InterPro" id="IPR049326">
    <property type="entry name" value="Rhodopsin_dom_fungi"/>
</dbReference>
<evidence type="ECO:0000313" key="19">
    <source>
        <dbReference type="Proteomes" id="UP001224890"/>
    </source>
</evidence>
<keyword evidence="12" id="KW-0449">Lipoprotein</keyword>
<feature type="transmembrane region" description="Helical" evidence="15">
    <location>
        <begin position="68"/>
        <end position="87"/>
    </location>
</feature>
<evidence type="ECO:0000256" key="11">
    <source>
        <dbReference type="ARBA" id="ARBA00023157"/>
    </source>
</evidence>
<evidence type="ECO:0000256" key="2">
    <source>
        <dbReference type="ARBA" id="ARBA00004589"/>
    </source>
</evidence>
<keyword evidence="11" id="KW-1015">Disulfide bond</keyword>
<feature type="domain" description="CFEM" evidence="16">
    <location>
        <begin position="2"/>
        <end position="57"/>
    </location>
</feature>
<evidence type="ECO:0000256" key="7">
    <source>
        <dbReference type="ARBA" id="ARBA00022692"/>
    </source>
</evidence>
<feature type="region of interest" description="Disordered" evidence="14">
    <location>
        <begin position="307"/>
        <end position="335"/>
    </location>
</feature>
<evidence type="ECO:0000256" key="15">
    <source>
        <dbReference type="SAM" id="Phobius"/>
    </source>
</evidence>
<keyword evidence="8" id="KW-0732">Signal</keyword>
<feature type="transmembrane region" description="Helical" evidence="15">
    <location>
        <begin position="231"/>
        <end position="253"/>
    </location>
</feature>
<keyword evidence="19" id="KW-1185">Reference proteome</keyword>
<gene>
    <name evidence="18" type="ORF">BDP55DRAFT_568778</name>
</gene>
<dbReference type="PANTHER" id="PTHR33048:SF47">
    <property type="entry name" value="INTEGRAL MEMBRANE PROTEIN-RELATED"/>
    <property type="match status" value="1"/>
</dbReference>